<evidence type="ECO:0000256" key="4">
    <source>
        <dbReference type="ARBA" id="ARBA00022490"/>
    </source>
</evidence>
<gene>
    <name evidence="15" type="ORF">ESCO_000103</name>
</gene>
<name>A0A0M9VTT9_ESCWE</name>
<feature type="compositionally biased region" description="Basic and acidic residues" evidence="14">
    <location>
        <begin position="182"/>
        <end position="194"/>
    </location>
</feature>
<keyword evidence="8" id="KW-0007">Acetylation</keyword>
<feature type="region of interest" description="Disordered" evidence="14">
    <location>
        <begin position="447"/>
        <end position="475"/>
    </location>
</feature>
<keyword evidence="5" id="KW-1017">Isopeptide bond</keyword>
<dbReference type="Proteomes" id="UP000053831">
    <property type="component" value="Unassembled WGS sequence"/>
</dbReference>
<evidence type="ECO:0000256" key="12">
    <source>
        <dbReference type="ARBA" id="ARBA00034864"/>
    </source>
</evidence>
<evidence type="ECO:0000256" key="2">
    <source>
        <dbReference type="ARBA" id="ARBA00004529"/>
    </source>
</evidence>
<keyword evidence="10" id="KW-0206">Cytoskeleton</keyword>
<comment type="subcellular location">
    <subcellularLocation>
        <location evidence="1">Cytoplasm</location>
        <location evidence="1">Cytoskeleton</location>
        <location evidence="1">Microtubule organizing center</location>
        <location evidence="1">Centrosome</location>
    </subcellularLocation>
    <subcellularLocation>
        <location evidence="2">Cytoplasm</location>
        <location evidence="2">Cytoskeleton</location>
        <location evidence="2">Stress fiber</location>
    </subcellularLocation>
    <subcellularLocation>
        <location evidence="3">Cytoplasm</location>
        <location evidence="3">Myofibril</location>
    </subcellularLocation>
</comment>
<feature type="compositionally biased region" description="Basic and acidic residues" evidence="14">
    <location>
        <begin position="447"/>
        <end position="460"/>
    </location>
</feature>
<evidence type="ECO:0000256" key="13">
    <source>
        <dbReference type="ARBA" id="ARBA00093507"/>
    </source>
</evidence>
<comment type="similarity">
    <text evidence="11">Belongs to the dynactin subunit 4 family.</text>
</comment>
<dbReference type="STRING" id="150374.A0A0M9VTT9"/>
<evidence type="ECO:0000256" key="14">
    <source>
        <dbReference type="SAM" id="MobiDB-lite"/>
    </source>
</evidence>
<dbReference type="GO" id="GO:0005869">
    <property type="term" value="C:dynactin complex"/>
    <property type="evidence" value="ECO:0007669"/>
    <property type="project" value="InterPro"/>
</dbReference>
<dbReference type="PANTHER" id="PTHR13034">
    <property type="entry name" value="DYNACTIN P62 SUBUNIT"/>
    <property type="match status" value="1"/>
</dbReference>
<proteinExistence type="inferred from homology"/>
<evidence type="ECO:0000313" key="15">
    <source>
        <dbReference type="EMBL" id="KOS19175.1"/>
    </source>
</evidence>
<keyword evidence="6" id="KW-0597">Phosphoprotein</keyword>
<dbReference type="EMBL" id="LGSR01000020">
    <property type="protein sequence ID" value="KOS19175.1"/>
    <property type="molecule type" value="Genomic_DNA"/>
</dbReference>
<organism evidence="15 16">
    <name type="scientific">Escovopsis weberi</name>
    <dbReference type="NCBI Taxonomy" id="150374"/>
    <lineage>
        <taxon>Eukaryota</taxon>
        <taxon>Fungi</taxon>
        <taxon>Dikarya</taxon>
        <taxon>Ascomycota</taxon>
        <taxon>Pezizomycotina</taxon>
        <taxon>Sordariomycetes</taxon>
        <taxon>Hypocreomycetidae</taxon>
        <taxon>Hypocreales</taxon>
        <taxon>Hypocreaceae</taxon>
        <taxon>Escovopsis</taxon>
    </lineage>
</organism>
<accession>A0A0M9VTT9</accession>
<evidence type="ECO:0000256" key="8">
    <source>
        <dbReference type="ARBA" id="ARBA00022990"/>
    </source>
</evidence>
<evidence type="ECO:0000256" key="5">
    <source>
        <dbReference type="ARBA" id="ARBA00022499"/>
    </source>
</evidence>
<evidence type="ECO:0000256" key="6">
    <source>
        <dbReference type="ARBA" id="ARBA00022553"/>
    </source>
</evidence>
<keyword evidence="7" id="KW-0832">Ubl conjugation</keyword>
<evidence type="ECO:0000256" key="7">
    <source>
        <dbReference type="ARBA" id="ARBA00022843"/>
    </source>
</evidence>
<evidence type="ECO:0000256" key="9">
    <source>
        <dbReference type="ARBA" id="ARBA00023054"/>
    </source>
</evidence>
<sequence length="583" mass="63504">MTVPTPYTYIRCPCSDQTSAGRGGDSKSGKMAAEEEGMFDPRDPRSSYSLYPLEYLLFCEDCQQIRCPRCVTEESVTYYCPNCLFEVPSSNLRSEGNRCTRSCYQCPVCIGPLQVGAVQPVPDPTNPLGLESRPANPNGGPFALFCQYCNWTSSEIGIEFERPSGIYSQLSKINNGGQPKLTAREVKERRKENPDEPPVSDDQLDADLQFSNLKSFYQAQLADANSAIGSMGAFSSPAALSRIMSLYTGGRGHAGRLPQGPPDVMREAAGTDDGLKVANLDESAAVAKLMAGGWDAAASVEQRGQQLQERQARFQDELRPIPYLLRSKRSKRCPACRHIISKPEAKVTSTRFKIRLVAKSYIPTITIRPFAPTAKPVPVTYRPGAEDEAPLRPHRPCQFILTFKNPIFESIRVTLATPNTTPGRFSSRVTVLCPQFEVDANTDMWDDALKDDERDRDAARRGPGGGGDDGAAAAAAGPEVGKIWEKGRNWVSIVLEVIPPSLRLDDLPRGEHVDRGPLRKGEDVLEIPMLVRMEWEADTTTDGGAGAVGGAAGGASGATNGGLKEKRELAYWCVLGVGRISHE</sequence>
<dbReference type="InterPro" id="IPR008603">
    <property type="entry name" value="DCTN4"/>
</dbReference>
<evidence type="ECO:0000256" key="10">
    <source>
        <dbReference type="ARBA" id="ARBA00023212"/>
    </source>
</evidence>
<feature type="region of interest" description="Disordered" evidence="14">
    <location>
        <begin position="170"/>
        <end position="203"/>
    </location>
</feature>
<evidence type="ECO:0000256" key="1">
    <source>
        <dbReference type="ARBA" id="ARBA00004300"/>
    </source>
</evidence>
<evidence type="ECO:0000256" key="3">
    <source>
        <dbReference type="ARBA" id="ARBA00004657"/>
    </source>
</evidence>
<dbReference type="Pfam" id="PF05502">
    <property type="entry name" value="Dynactin_p62"/>
    <property type="match status" value="1"/>
</dbReference>
<comment type="caution">
    <text evidence="15">The sequence shown here is derived from an EMBL/GenBank/DDBJ whole genome shotgun (WGS) entry which is preliminary data.</text>
</comment>
<feature type="region of interest" description="Disordered" evidence="14">
    <location>
        <begin position="17"/>
        <end position="43"/>
    </location>
</feature>
<evidence type="ECO:0000313" key="16">
    <source>
        <dbReference type="Proteomes" id="UP000053831"/>
    </source>
</evidence>
<protein>
    <recommendedName>
        <fullName evidence="12">Dynactin subunit 4</fullName>
    </recommendedName>
</protein>
<dbReference type="AlphaFoldDB" id="A0A0M9VTT9"/>
<keyword evidence="9" id="KW-0175">Coiled coil</keyword>
<dbReference type="OrthoDB" id="283815at2759"/>
<dbReference type="GO" id="GO:0001725">
    <property type="term" value="C:stress fiber"/>
    <property type="evidence" value="ECO:0007669"/>
    <property type="project" value="UniProtKB-SubCell"/>
</dbReference>
<reference evidence="15 16" key="1">
    <citation type="submission" date="2015-07" db="EMBL/GenBank/DDBJ databases">
        <title>The genome of the fungus Escovopsis weberi, a specialized disease agent of ant agriculture.</title>
        <authorList>
            <person name="de Man T.J."/>
            <person name="Stajich J.E."/>
            <person name="Kubicek C.P."/>
            <person name="Chenthamara K."/>
            <person name="Atanasova L."/>
            <person name="Druzhinina I.S."/>
            <person name="Birnbaum S."/>
            <person name="Barribeau S.M."/>
            <person name="Teiling C."/>
            <person name="Suen G."/>
            <person name="Currie C."/>
            <person name="Gerardo N.M."/>
        </authorList>
    </citation>
    <scope>NUCLEOTIDE SEQUENCE [LARGE SCALE GENOMIC DNA]</scope>
</reference>
<dbReference type="PANTHER" id="PTHR13034:SF2">
    <property type="entry name" value="DYNACTIN SUBUNIT 4"/>
    <property type="match status" value="1"/>
</dbReference>
<evidence type="ECO:0000256" key="11">
    <source>
        <dbReference type="ARBA" id="ARBA00034776"/>
    </source>
</evidence>
<comment type="subunit">
    <text evidence="13">Subunit of dynactin, a multiprotein complex part of a tripartite complex with dynein and a adapter, such as BICDL1, BICD2 or HOOK3. The dynactin complex is built around ACTR1A/ACTB filament and consists of an actin-related filament composed of a shoulder domain, a pointed end and a barbed end. Its length is defined by its flexible shoulder domain. The soulder is composed of 2 DCTN1 subunits, 4 DCTN2 and 2 DCTN3. The 4 DCNT2 (via N-terminus) bind the ACTR1A filament and act as molecular rulers to determine the length. The pointed end is important for binding dynein-dynactin cargo adapters. Consists of 4 subunits: ACTR10, DCNT4, DCTN5 and DCTN6. The barbed end is composed of a CAPZA1:CAPZB heterodimers, which binds ACTR1A/ACTB filament and dynactin and stabilizes dynactin. Interacts with ATP7B, but not ATP7A, in a copper-dependent manner. Interacts with ANK2; this interaction is required for localization at costameres. Interacts with N4BP2L1.</text>
</comment>
<keyword evidence="16" id="KW-1185">Reference proteome</keyword>
<keyword evidence="4" id="KW-0963">Cytoplasm</keyword>